<gene>
    <name evidence="6" type="primary">thi4</name>
    <name evidence="7" type="ORF">ENT87_07875</name>
    <name evidence="8" type="ORF">ENU30_00360</name>
</gene>
<evidence type="ECO:0000256" key="6">
    <source>
        <dbReference type="HAMAP-Rule" id="MF_00304"/>
    </source>
</evidence>
<keyword evidence="2 6" id="KW-0479">Metal-binding</keyword>
<dbReference type="InterPro" id="IPR036188">
    <property type="entry name" value="FAD/NAD-bd_sf"/>
</dbReference>
<comment type="function">
    <text evidence="6">Involved in the biosynthesis of the thiazole moiety of thiamine. Catalyzes the conversion of NAD and glycine to adenosine diphosphate 5-(2-hydroxyethyl)-4-methylthiazole-2-carboxylate (ADT), an adenylated thiazole intermediate, using free sulfide as a source of sulfur.</text>
</comment>
<dbReference type="InterPro" id="IPR022828">
    <property type="entry name" value="Thi4_prok"/>
</dbReference>
<dbReference type="GO" id="GO:0052837">
    <property type="term" value="P:thiazole biosynthetic process"/>
    <property type="evidence" value="ECO:0007669"/>
    <property type="project" value="UniProtKB-UniRule"/>
</dbReference>
<dbReference type="PRINTS" id="PR00411">
    <property type="entry name" value="PNDRDTASEI"/>
</dbReference>
<reference evidence="8" key="1">
    <citation type="journal article" date="2020" name="mSystems">
        <title>Genome- and Community-Level Interaction Insights into Carbon Utilization and Element Cycling Functions of Hydrothermarchaeota in Hydrothermal Sediment.</title>
        <authorList>
            <person name="Zhou Z."/>
            <person name="Liu Y."/>
            <person name="Xu W."/>
            <person name="Pan J."/>
            <person name="Luo Z.H."/>
            <person name="Li M."/>
        </authorList>
    </citation>
    <scope>NUCLEOTIDE SEQUENCE [LARGE SCALE GENOMIC DNA]</scope>
    <source>
        <strain evidence="7">SpSt-618</strain>
        <strain evidence="8">SpSt-657</strain>
    </source>
</reference>
<dbReference type="InterPro" id="IPR002922">
    <property type="entry name" value="Thi4_fam"/>
</dbReference>
<evidence type="ECO:0000313" key="8">
    <source>
        <dbReference type="EMBL" id="HGQ17421.1"/>
    </source>
</evidence>
<comment type="catalytic activity">
    <reaction evidence="6">
        <text>hydrogen sulfide + glycine + NAD(+) = ADP-5-ethyl-4-methylthiazole-2-carboxylate + nicotinamide + 3 H2O + H(+)</text>
        <dbReference type="Rhea" id="RHEA:55704"/>
        <dbReference type="ChEBI" id="CHEBI:15377"/>
        <dbReference type="ChEBI" id="CHEBI:15378"/>
        <dbReference type="ChEBI" id="CHEBI:17154"/>
        <dbReference type="ChEBI" id="CHEBI:29919"/>
        <dbReference type="ChEBI" id="CHEBI:57305"/>
        <dbReference type="ChEBI" id="CHEBI:57540"/>
        <dbReference type="ChEBI" id="CHEBI:139151"/>
        <dbReference type="EC" id="2.4.2.59"/>
    </reaction>
</comment>
<keyword evidence="3 6" id="KW-0784">Thiamine biosynthesis</keyword>
<evidence type="ECO:0000256" key="3">
    <source>
        <dbReference type="ARBA" id="ARBA00022977"/>
    </source>
</evidence>
<evidence type="ECO:0000256" key="2">
    <source>
        <dbReference type="ARBA" id="ARBA00022723"/>
    </source>
</evidence>
<evidence type="ECO:0000256" key="1">
    <source>
        <dbReference type="ARBA" id="ARBA00022679"/>
    </source>
</evidence>
<dbReference type="GO" id="GO:0005506">
    <property type="term" value="F:iron ion binding"/>
    <property type="evidence" value="ECO:0007669"/>
    <property type="project" value="UniProtKB-UniRule"/>
</dbReference>
<comment type="caution">
    <text evidence="8">The sequence shown here is derived from an EMBL/GenBank/DDBJ whole genome shotgun (WGS) entry which is preliminary data.</text>
</comment>
<dbReference type="PANTHER" id="PTHR43422:SF3">
    <property type="entry name" value="THIAMINE THIAZOLE SYNTHASE"/>
    <property type="match status" value="1"/>
</dbReference>
<dbReference type="Gene3D" id="3.50.50.60">
    <property type="entry name" value="FAD/NAD(P)-binding domain"/>
    <property type="match status" value="1"/>
</dbReference>
<dbReference type="PRINTS" id="PR00368">
    <property type="entry name" value="FADPNR"/>
</dbReference>
<keyword evidence="1 6" id="KW-0808">Transferase</keyword>
<dbReference type="EC" id="2.4.2.59" evidence="6"/>
<feature type="binding site" evidence="6">
    <location>
        <position position="158"/>
    </location>
    <ligand>
        <name>Fe cation</name>
        <dbReference type="ChEBI" id="CHEBI:24875"/>
        <note>ligand shared between two adjacent protomers</note>
    </ligand>
</feature>
<dbReference type="AlphaFoldDB" id="A0A7J3JN60"/>
<comment type="pathway">
    <text evidence="6">Cofactor biosynthesis; thiamine diphosphate biosynthesis.</text>
</comment>
<feature type="binding site" evidence="6">
    <location>
        <begin position="156"/>
        <end position="158"/>
    </location>
    <ligand>
        <name>NAD(+)</name>
        <dbReference type="ChEBI" id="CHEBI:57540"/>
        <note>ligand shared between two adjacent protomers</note>
    </ligand>
</feature>
<comment type="similarity">
    <text evidence="6">Belongs to the THI4 family.</text>
</comment>
<dbReference type="UniPathway" id="UPA00060"/>
<dbReference type="GO" id="GO:0016763">
    <property type="term" value="F:pentosyltransferase activity"/>
    <property type="evidence" value="ECO:0007669"/>
    <property type="project" value="UniProtKB-UniRule"/>
</dbReference>
<dbReference type="HAMAP" id="MF_00304">
    <property type="entry name" value="Thi4"/>
    <property type="match status" value="1"/>
</dbReference>
<protein>
    <recommendedName>
        <fullName evidence="6">Thiamine thiazole synthase</fullName>
        <ecNumber evidence="6">2.4.2.59</ecNumber>
    </recommendedName>
</protein>
<evidence type="ECO:0000256" key="4">
    <source>
        <dbReference type="ARBA" id="ARBA00023004"/>
    </source>
</evidence>
<dbReference type="PANTHER" id="PTHR43422">
    <property type="entry name" value="THIAMINE THIAZOLE SYNTHASE"/>
    <property type="match status" value="1"/>
</dbReference>
<dbReference type="Pfam" id="PF01946">
    <property type="entry name" value="Thi4"/>
    <property type="match status" value="1"/>
</dbReference>
<dbReference type="GO" id="GO:0009229">
    <property type="term" value="P:thiamine diphosphate biosynthetic process"/>
    <property type="evidence" value="ECO:0007669"/>
    <property type="project" value="UniProtKB-UniRule"/>
</dbReference>
<comment type="subunit">
    <text evidence="6">Homooctamer; tetramer of dimers.</text>
</comment>
<feature type="binding site" evidence="6">
    <location>
        <position position="233"/>
    </location>
    <ligand>
        <name>glycine</name>
        <dbReference type="ChEBI" id="CHEBI:57305"/>
    </ligand>
</feature>
<comment type="caution">
    <text evidence="6">Lacks conserved residue(s) required for the propagation of feature annotation.</text>
</comment>
<dbReference type="GO" id="GO:0009228">
    <property type="term" value="P:thiamine biosynthetic process"/>
    <property type="evidence" value="ECO:0007669"/>
    <property type="project" value="UniProtKB-KW"/>
</dbReference>
<feature type="binding site" description="in other chain" evidence="6">
    <location>
        <position position="36"/>
    </location>
    <ligand>
        <name>NAD(+)</name>
        <dbReference type="ChEBI" id="CHEBI:57540"/>
        <note>ligand shared between two adjacent protomers</note>
    </ligand>
</feature>
<organism evidence="8">
    <name type="scientific">Ignisphaera aggregans</name>
    <dbReference type="NCBI Taxonomy" id="334771"/>
    <lineage>
        <taxon>Archaea</taxon>
        <taxon>Thermoproteota</taxon>
        <taxon>Thermoprotei</taxon>
        <taxon>Desulfurococcales</taxon>
        <taxon>Desulfurococcaceae</taxon>
        <taxon>Ignisphaera</taxon>
    </lineage>
</organism>
<evidence type="ECO:0000313" key="7">
    <source>
        <dbReference type="EMBL" id="HGN37445.1"/>
    </source>
</evidence>
<dbReference type="NCBIfam" id="TIGR00292">
    <property type="entry name" value="sulfide-dependent adenosine diphosphate thiazole synthase"/>
    <property type="match status" value="1"/>
</dbReference>
<feature type="binding site" description="in other chain" evidence="6">
    <location>
        <position position="128"/>
    </location>
    <ligand>
        <name>NAD(+)</name>
        <dbReference type="ChEBI" id="CHEBI:57540"/>
        <note>ligand shared between two adjacent protomers</note>
    </ligand>
</feature>
<feature type="binding site" description="in other chain" evidence="6">
    <location>
        <begin position="55"/>
        <end position="56"/>
    </location>
    <ligand>
        <name>NAD(+)</name>
        <dbReference type="ChEBI" id="CHEBI:57540"/>
        <note>ligand shared between two adjacent protomers</note>
    </ligand>
</feature>
<accession>A0A7J3JN60</accession>
<dbReference type="EMBL" id="DTBZ01000012">
    <property type="protein sequence ID" value="HGQ17421.1"/>
    <property type="molecule type" value="Genomic_DNA"/>
</dbReference>
<feature type="binding site" description="in other chain" evidence="6">
    <location>
        <position position="63"/>
    </location>
    <ligand>
        <name>NAD(+)</name>
        <dbReference type="ChEBI" id="CHEBI:57540"/>
        <note>ligand shared between two adjacent protomers</note>
    </ligand>
</feature>
<keyword evidence="5 6" id="KW-0520">NAD</keyword>
<keyword evidence="4 6" id="KW-0408">Iron</keyword>
<sequence>MRPLEERISRAIWRQTSRDWLDISSVDVIIVGAGPAGMTAARYLADEGFKVVVFERRLSFGGGIGGGGMLLHKIVVDETAIPILKDFKIKHLYDDEEDLYVVDASELMAKLAAGAIDSGAKIIHGIHIEDVIYRENPTRIEGIVIQWSSVIMSGLHVDPLFILSKAVIDATGHDAEVLQIIARKLPEAKILLAGEKSAYSELSEKTVVEYTGRVIPGLYVAGMAVAALHGLPRMGPIFSSMLLSGKKIAEVVSKDLKHI</sequence>
<feature type="binding site" description="in other chain" evidence="6">
    <location>
        <position position="173"/>
    </location>
    <ligand>
        <name>Fe cation</name>
        <dbReference type="ChEBI" id="CHEBI:24875"/>
        <note>ligand shared between two adjacent protomers</note>
    </ligand>
</feature>
<dbReference type="EMBL" id="DTAI01000234">
    <property type="protein sequence ID" value="HGN37445.1"/>
    <property type="molecule type" value="Genomic_DNA"/>
</dbReference>
<evidence type="ECO:0000256" key="5">
    <source>
        <dbReference type="ARBA" id="ARBA00023027"/>
    </source>
</evidence>
<comment type="cofactor">
    <cofactor evidence="6">
        <name>Fe(2+)</name>
        <dbReference type="ChEBI" id="CHEBI:29033"/>
    </cofactor>
</comment>
<dbReference type="SUPFAM" id="SSF51905">
    <property type="entry name" value="FAD/NAD(P)-binding domain"/>
    <property type="match status" value="1"/>
</dbReference>
<proteinExistence type="inferred from homology"/>
<feature type="binding site" description="in other chain" evidence="6">
    <location>
        <position position="223"/>
    </location>
    <ligand>
        <name>NAD(+)</name>
        <dbReference type="ChEBI" id="CHEBI:57540"/>
        <note>ligand shared between two adjacent protomers</note>
    </ligand>
</feature>
<name>A0A7J3JN60_9CREN</name>